<accession>A0ACC6T0U0</accession>
<proteinExistence type="predicted"/>
<sequence length="266" mass="29896">MGILVTDGELRLIHAPRGETSGWLRFPLRSLGEVGGRPMLGGLKLLLSSFRLHNDAPERRLPALLQKSRDEQAEVSTKLAAQVLGALHELMHGLQDADRTRMERLAREQPEHVYDGLLTVLLRLVFLLYAEDRELIPSRTDAEAHRLYDQGYGVRTLHGRLMEDRARHELTMHLRRGAWPRLLALFRLVHQGDRSGDWIRGRGGKLFDPAAFPFLQGQDDPKDSPKPAEVSDECMANAVSSSTPPAPEIRERSAAWSRSRAASRPS</sequence>
<name>A0ACC6T0U0_9HYPH</name>
<reference evidence="1 2" key="1">
    <citation type="journal article" date="2024" name="Proc. Natl. Acad. Sci. U.S.A.">
        <title>The evolutionary genomics of adaptation to stress in wild rhizobium bacteria.</title>
        <authorList>
            <person name="Kehlet-Delgado H."/>
            <person name="Montoya A.P."/>
            <person name="Jensen K.T."/>
            <person name="Wendlandt C.E."/>
            <person name="Dexheimer C."/>
            <person name="Roberts M."/>
            <person name="Torres Martinez L."/>
            <person name="Friesen M.L."/>
            <person name="Griffitts J.S."/>
            <person name="Porter S.S."/>
        </authorList>
    </citation>
    <scope>NUCLEOTIDE SEQUENCE [LARGE SCALE GENOMIC DNA]</scope>
    <source>
        <strain evidence="1 2">M0468</strain>
    </source>
</reference>
<comment type="caution">
    <text evidence="1">The sequence shown here is derived from an EMBL/GenBank/DDBJ whole genome shotgun (WGS) entry which is preliminary data.</text>
</comment>
<dbReference type="EMBL" id="JAMYRI010000009">
    <property type="protein sequence ID" value="MER9285657.1"/>
    <property type="molecule type" value="Genomic_DNA"/>
</dbReference>
<keyword evidence="2" id="KW-1185">Reference proteome</keyword>
<gene>
    <name evidence="1" type="ORF">NKI81_17075</name>
</gene>
<evidence type="ECO:0000313" key="2">
    <source>
        <dbReference type="Proteomes" id="UP001480082"/>
    </source>
</evidence>
<protein>
    <submittedName>
        <fullName evidence="1">Uncharacterized protein</fullName>
    </submittedName>
</protein>
<organism evidence="1 2">
    <name type="scientific">Mesorhizobium australicum</name>
    <dbReference type="NCBI Taxonomy" id="536018"/>
    <lineage>
        <taxon>Bacteria</taxon>
        <taxon>Pseudomonadati</taxon>
        <taxon>Pseudomonadota</taxon>
        <taxon>Alphaproteobacteria</taxon>
        <taxon>Hyphomicrobiales</taxon>
        <taxon>Phyllobacteriaceae</taxon>
        <taxon>Mesorhizobium</taxon>
    </lineage>
</organism>
<dbReference type="Proteomes" id="UP001480082">
    <property type="component" value="Unassembled WGS sequence"/>
</dbReference>
<evidence type="ECO:0000313" key="1">
    <source>
        <dbReference type="EMBL" id="MER9285657.1"/>
    </source>
</evidence>